<dbReference type="PANTHER" id="PTHR23088:SF27">
    <property type="entry name" value="DEAMINATED GLUTATHIONE AMIDASE"/>
    <property type="match status" value="1"/>
</dbReference>
<accession>A0A6L8W370</accession>
<dbReference type="SUPFAM" id="SSF56317">
    <property type="entry name" value="Carbon-nitrogen hydrolase"/>
    <property type="match status" value="1"/>
</dbReference>
<evidence type="ECO:0000256" key="1">
    <source>
        <dbReference type="ARBA" id="ARBA00022801"/>
    </source>
</evidence>
<name>A0A6L8W370_9PROT</name>
<evidence type="ECO:0000313" key="3">
    <source>
        <dbReference type="EMBL" id="MZR29023.1"/>
    </source>
</evidence>
<dbReference type="AlphaFoldDB" id="A0A6L8W370"/>
<dbReference type="EMBL" id="WTUW01000001">
    <property type="protein sequence ID" value="MZR29023.1"/>
    <property type="molecule type" value="Genomic_DNA"/>
</dbReference>
<dbReference type="InterPro" id="IPR045254">
    <property type="entry name" value="Nit1/2_C-N_Hydrolase"/>
</dbReference>
<keyword evidence="4" id="KW-1185">Reference proteome</keyword>
<keyword evidence="1 3" id="KW-0378">Hydrolase</keyword>
<evidence type="ECO:0000259" key="2">
    <source>
        <dbReference type="PROSITE" id="PS50263"/>
    </source>
</evidence>
<dbReference type="Proteomes" id="UP000476030">
    <property type="component" value="Unassembled WGS sequence"/>
</dbReference>
<sequence length="284" mass="30944">MSSFTAACVQLTSTGNVQENLSTATSLIREAAKAGADFIATPEVTNMLEPNKVEARAKAQLQEEDITLKAFRSLAEETGKWILAGSLVIKKPDDDRLANRSFLIRPDGQIGAQYDKIHMFDVELDNGEAHKESRAYAPGDAAHLVETSWGTVGMSVCYDVRFAHLYQKLALAGAGVFTVPAAFTATTGQAHWHILLRARAIENGAFVIAPAQCGQHTEKRRTYGHSLIIDPWGKILAEAGEEPGFITAKIDMADIARRRQQIPNLKNIRDFTVQAPESVANAAE</sequence>
<dbReference type="CDD" id="cd07572">
    <property type="entry name" value="nit"/>
    <property type="match status" value="1"/>
</dbReference>
<dbReference type="InterPro" id="IPR036526">
    <property type="entry name" value="C-N_Hydrolase_sf"/>
</dbReference>
<comment type="caution">
    <text evidence="3">The sequence shown here is derived from an EMBL/GenBank/DDBJ whole genome shotgun (WGS) entry which is preliminary data.</text>
</comment>
<dbReference type="GO" id="GO:0016811">
    <property type="term" value="F:hydrolase activity, acting on carbon-nitrogen (but not peptide) bonds, in linear amides"/>
    <property type="evidence" value="ECO:0007669"/>
    <property type="project" value="InterPro"/>
</dbReference>
<dbReference type="PROSITE" id="PS50263">
    <property type="entry name" value="CN_HYDROLASE"/>
    <property type="match status" value="1"/>
</dbReference>
<dbReference type="Pfam" id="PF00795">
    <property type="entry name" value="CN_hydrolase"/>
    <property type="match status" value="1"/>
</dbReference>
<protein>
    <submittedName>
        <fullName evidence="3">Carbon-nitrogen hydrolase family protein</fullName>
    </submittedName>
</protein>
<dbReference type="RefSeq" id="WP_161313517.1">
    <property type="nucleotide sequence ID" value="NZ_WTUW01000001.1"/>
</dbReference>
<organism evidence="3 4">
    <name type="scientific">Sneathiella litorea</name>
    <dbReference type="NCBI Taxonomy" id="2606216"/>
    <lineage>
        <taxon>Bacteria</taxon>
        <taxon>Pseudomonadati</taxon>
        <taxon>Pseudomonadota</taxon>
        <taxon>Alphaproteobacteria</taxon>
        <taxon>Sneathiellales</taxon>
        <taxon>Sneathiellaceae</taxon>
        <taxon>Sneathiella</taxon>
    </lineage>
</organism>
<proteinExistence type="predicted"/>
<dbReference type="Gene3D" id="3.60.110.10">
    <property type="entry name" value="Carbon-nitrogen hydrolase"/>
    <property type="match status" value="1"/>
</dbReference>
<dbReference type="PANTHER" id="PTHR23088">
    <property type="entry name" value="NITRILASE-RELATED"/>
    <property type="match status" value="1"/>
</dbReference>
<dbReference type="InterPro" id="IPR003010">
    <property type="entry name" value="C-N_Hydrolase"/>
</dbReference>
<gene>
    <name evidence="3" type="ORF">GQE98_00095</name>
</gene>
<evidence type="ECO:0000313" key="4">
    <source>
        <dbReference type="Proteomes" id="UP000476030"/>
    </source>
</evidence>
<feature type="domain" description="CN hydrolase" evidence="2">
    <location>
        <begin position="4"/>
        <end position="252"/>
    </location>
</feature>
<reference evidence="3 4" key="1">
    <citation type="submission" date="2019-12" db="EMBL/GenBank/DDBJ databases">
        <title>Snethiella sp. nov. sp. isolated from sea sand.</title>
        <authorList>
            <person name="Kim J."/>
            <person name="Jeong S.E."/>
            <person name="Jung H.S."/>
            <person name="Jeon C.O."/>
        </authorList>
    </citation>
    <scope>NUCLEOTIDE SEQUENCE [LARGE SCALE GENOMIC DNA]</scope>
    <source>
        <strain evidence="3 4">DP05</strain>
    </source>
</reference>